<comment type="caution">
    <text evidence="1">The sequence shown here is derived from an EMBL/GenBank/DDBJ whole genome shotgun (WGS) entry which is preliminary data.</text>
</comment>
<name>A0ABN8LMJ7_9CNID</name>
<keyword evidence="2" id="KW-1185">Reference proteome</keyword>
<gene>
    <name evidence="1" type="ORF">PEVE_00042970</name>
</gene>
<sequence>MPYVGWMELNFRLLSSKVELAVPFLVTDQSLDTPIIGFNVIEEIVKTSSEDVELHQEITSSFTKLNGKNASALVNFIQSRNQSDLSFNSQTKSKCDLQGKHRACRENYSSTV</sequence>
<evidence type="ECO:0000313" key="1">
    <source>
        <dbReference type="EMBL" id="CAH3018398.1"/>
    </source>
</evidence>
<dbReference type="Proteomes" id="UP001159427">
    <property type="component" value="Unassembled WGS sequence"/>
</dbReference>
<proteinExistence type="predicted"/>
<dbReference type="EMBL" id="CALNXI010000086">
    <property type="protein sequence ID" value="CAH3018398.1"/>
    <property type="molecule type" value="Genomic_DNA"/>
</dbReference>
<reference evidence="1 2" key="1">
    <citation type="submission" date="2022-05" db="EMBL/GenBank/DDBJ databases">
        <authorList>
            <consortium name="Genoscope - CEA"/>
            <person name="William W."/>
        </authorList>
    </citation>
    <scope>NUCLEOTIDE SEQUENCE [LARGE SCALE GENOMIC DNA]</scope>
</reference>
<protein>
    <submittedName>
        <fullName evidence="1">Uncharacterized protein</fullName>
    </submittedName>
</protein>
<organism evidence="1 2">
    <name type="scientific">Porites evermanni</name>
    <dbReference type="NCBI Taxonomy" id="104178"/>
    <lineage>
        <taxon>Eukaryota</taxon>
        <taxon>Metazoa</taxon>
        <taxon>Cnidaria</taxon>
        <taxon>Anthozoa</taxon>
        <taxon>Hexacorallia</taxon>
        <taxon>Scleractinia</taxon>
        <taxon>Fungiina</taxon>
        <taxon>Poritidae</taxon>
        <taxon>Porites</taxon>
    </lineage>
</organism>
<accession>A0ABN8LMJ7</accession>
<evidence type="ECO:0000313" key="2">
    <source>
        <dbReference type="Proteomes" id="UP001159427"/>
    </source>
</evidence>